<reference evidence="2 3" key="1">
    <citation type="submission" date="2023-05" db="EMBL/GenBank/DDBJ databases">
        <title>Corynebacterium suedekumii sp. nov. and Corynebacterium breve sp. nov. isolated from raw cow's milk.</title>
        <authorList>
            <person name="Baer M.K."/>
            <person name="Mehl L."/>
            <person name="Hellmuth R."/>
            <person name="Marke G."/>
            <person name="Lipski A."/>
        </authorList>
    </citation>
    <scope>NUCLEOTIDE SEQUENCE [LARGE SCALE GENOMIC DNA]</scope>
    <source>
        <strain evidence="2 3">R4</strain>
    </source>
</reference>
<evidence type="ECO:0000313" key="2">
    <source>
        <dbReference type="EMBL" id="WIM66815.1"/>
    </source>
</evidence>
<proteinExistence type="predicted"/>
<name>A0ABY8VH08_9CORY</name>
<dbReference type="EMBL" id="CP126969">
    <property type="protein sequence ID" value="WIM66815.1"/>
    <property type="molecule type" value="Genomic_DNA"/>
</dbReference>
<dbReference type="InterPro" id="IPR034660">
    <property type="entry name" value="DinB/YfiT-like"/>
</dbReference>
<dbReference type="NCBIfam" id="TIGR03085">
    <property type="entry name" value="TIGR03085 family metal-binding protein"/>
    <property type="match status" value="1"/>
</dbReference>
<evidence type="ECO:0000259" key="1">
    <source>
        <dbReference type="Pfam" id="PF11716"/>
    </source>
</evidence>
<dbReference type="InterPro" id="IPR024344">
    <property type="entry name" value="MDMPI_metal-binding"/>
</dbReference>
<feature type="domain" description="Mycothiol-dependent maleylpyruvate isomerase metal-binding" evidence="1">
    <location>
        <begin position="9"/>
        <end position="77"/>
    </location>
</feature>
<dbReference type="InterPro" id="IPR017517">
    <property type="entry name" value="Maleyloyr_isom"/>
</dbReference>
<dbReference type="InterPro" id="IPR017519">
    <property type="entry name" value="CHP03085"/>
</dbReference>
<sequence>MSFAQTERNRLAQLLIDEGPDAPTLCEGWTTRDLAEHLYMRENRPVAFLPGIGNRARKFVTERDYEALVKAWAAGPPAPIKPVDSLLNTAENFVHHEDVRRGDGEARVRDFSKQIDKELMRCVARFGRVLLSKSAVPVILSPTSLPPVTVGDKRGVTERGDNVVRVVGEPGELLLWVFGRDAVDVTVSGDPECIAVSRLNA</sequence>
<gene>
    <name evidence="2" type="ORF">QP027_06660</name>
</gene>
<dbReference type="Proteomes" id="UP001225598">
    <property type="component" value="Chromosome"/>
</dbReference>
<organism evidence="2 3">
    <name type="scientific">Corynebacterium breve</name>
    <dbReference type="NCBI Taxonomy" id="3049799"/>
    <lineage>
        <taxon>Bacteria</taxon>
        <taxon>Bacillati</taxon>
        <taxon>Actinomycetota</taxon>
        <taxon>Actinomycetes</taxon>
        <taxon>Mycobacteriales</taxon>
        <taxon>Corynebacteriaceae</taxon>
        <taxon>Corynebacterium</taxon>
    </lineage>
</organism>
<keyword evidence="3" id="KW-1185">Reference proteome</keyword>
<evidence type="ECO:0000313" key="3">
    <source>
        <dbReference type="Proteomes" id="UP001225598"/>
    </source>
</evidence>
<dbReference type="Pfam" id="PF11716">
    <property type="entry name" value="MDMPI_N"/>
    <property type="match status" value="1"/>
</dbReference>
<protein>
    <submittedName>
        <fullName evidence="2">TIGR03085 family metal-binding protein</fullName>
    </submittedName>
</protein>
<dbReference type="SUPFAM" id="SSF109854">
    <property type="entry name" value="DinB/YfiT-like putative metalloenzymes"/>
    <property type="match status" value="1"/>
</dbReference>
<accession>A0ABY8VH08</accession>
<dbReference type="RefSeq" id="WP_284823474.1">
    <property type="nucleotide sequence ID" value="NZ_CP126969.1"/>
</dbReference>
<dbReference type="NCBIfam" id="TIGR03083">
    <property type="entry name" value="maleylpyruvate isomerase family mycothiol-dependent enzyme"/>
    <property type="match status" value="1"/>
</dbReference>